<comment type="caution">
    <text evidence="2">The sequence shown here is derived from an EMBL/GenBank/DDBJ whole genome shotgun (WGS) entry which is preliminary data.</text>
</comment>
<dbReference type="InterPro" id="IPR003711">
    <property type="entry name" value="CarD-like/TRCF_RID"/>
</dbReference>
<accession>A0ABR8Q2E7</accession>
<dbReference type="InterPro" id="IPR048792">
    <property type="entry name" value="CarD_C"/>
</dbReference>
<evidence type="ECO:0000313" key="3">
    <source>
        <dbReference type="Proteomes" id="UP000640335"/>
    </source>
</evidence>
<dbReference type="InterPro" id="IPR052531">
    <property type="entry name" value="CarD-like_regulator"/>
</dbReference>
<dbReference type="SMART" id="SM01058">
    <property type="entry name" value="CarD_TRCF"/>
    <property type="match status" value="1"/>
</dbReference>
<dbReference type="InterPro" id="IPR036101">
    <property type="entry name" value="CarD-like/TRCF_RID_sf"/>
</dbReference>
<dbReference type="PANTHER" id="PTHR38447">
    <property type="entry name" value="TRANSCRIPTION FACTOR YDEB-RELATED"/>
    <property type="match status" value="1"/>
</dbReference>
<dbReference type="Pfam" id="PF21095">
    <property type="entry name" value="CarD_C"/>
    <property type="match status" value="1"/>
</dbReference>
<evidence type="ECO:0000313" key="2">
    <source>
        <dbReference type="EMBL" id="MBD7914593.1"/>
    </source>
</evidence>
<gene>
    <name evidence="2" type="ORF">H9660_05495</name>
</gene>
<dbReference type="Pfam" id="PF02559">
    <property type="entry name" value="CarD_TRCF_RID"/>
    <property type="match status" value="1"/>
</dbReference>
<organism evidence="2 3">
    <name type="scientific">Clostridium gallinarum</name>
    <dbReference type="NCBI Taxonomy" id="2762246"/>
    <lineage>
        <taxon>Bacteria</taxon>
        <taxon>Bacillati</taxon>
        <taxon>Bacillota</taxon>
        <taxon>Clostridia</taxon>
        <taxon>Eubacteriales</taxon>
        <taxon>Clostridiaceae</taxon>
        <taxon>Clostridium</taxon>
    </lineage>
</organism>
<dbReference type="InterPro" id="IPR042215">
    <property type="entry name" value="CarD-like_C"/>
</dbReference>
<evidence type="ECO:0000259" key="1">
    <source>
        <dbReference type="SMART" id="SM01058"/>
    </source>
</evidence>
<sequence>MFKKGDLVLYSSHGICKIDDICEKKFSNIKKDYYILHPMNDKKLSISIPVDNDKVSILELLTQEEAEVILESFKDEGIDWIDIDRERSETYNDIIKRGNRTEIAKIINTLMKEKASLESNGKKFHEKDKKMLLGIQSILFSELAFLLNTTSEEIEEKVSGYINY</sequence>
<dbReference type="Proteomes" id="UP000640335">
    <property type="component" value="Unassembled WGS sequence"/>
</dbReference>
<reference evidence="2 3" key="1">
    <citation type="submission" date="2020-08" db="EMBL/GenBank/DDBJ databases">
        <title>A Genomic Blueprint of the Chicken Gut Microbiome.</title>
        <authorList>
            <person name="Gilroy R."/>
            <person name="Ravi A."/>
            <person name="Getino M."/>
            <person name="Pursley I."/>
            <person name="Horton D.L."/>
            <person name="Alikhan N.-F."/>
            <person name="Baker D."/>
            <person name="Gharbi K."/>
            <person name="Hall N."/>
            <person name="Watson M."/>
            <person name="Adriaenssens E.M."/>
            <person name="Foster-Nyarko E."/>
            <person name="Jarju S."/>
            <person name="Secka A."/>
            <person name="Antonio M."/>
            <person name="Oren A."/>
            <person name="Chaudhuri R."/>
            <person name="La Ragione R.M."/>
            <person name="Hildebrand F."/>
            <person name="Pallen M.J."/>
        </authorList>
    </citation>
    <scope>NUCLEOTIDE SEQUENCE [LARGE SCALE GENOMIC DNA]</scope>
    <source>
        <strain evidence="2 3">Sa3CUN1</strain>
    </source>
</reference>
<keyword evidence="3" id="KW-1185">Reference proteome</keyword>
<dbReference type="EMBL" id="JACSQZ010000013">
    <property type="protein sequence ID" value="MBD7914593.1"/>
    <property type="molecule type" value="Genomic_DNA"/>
</dbReference>
<protein>
    <submittedName>
        <fullName evidence="2">CarD family transcriptional regulator</fullName>
    </submittedName>
</protein>
<dbReference type="PANTHER" id="PTHR38447:SF1">
    <property type="entry name" value="RNA POLYMERASE-BINDING TRANSCRIPTION FACTOR CARD"/>
    <property type="match status" value="1"/>
</dbReference>
<proteinExistence type="predicted"/>
<feature type="domain" description="CarD-like/TRCF RNAP-interacting" evidence="1">
    <location>
        <begin position="1"/>
        <end position="111"/>
    </location>
</feature>
<dbReference type="Gene3D" id="1.20.58.1290">
    <property type="entry name" value="CarD-like, C-terminal domain"/>
    <property type="match status" value="1"/>
</dbReference>
<name>A0ABR8Q2E7_9CLOT</name>
<dbReference type="Gene3D" id="2.40.10.170">
    <property type="match status" value="1"/>
</dbReference>
<dbReference type="SUPFAM" id="SSF141259">
    <property type="entry name" value="CarD-like"/>
    <property type="match status" value="1"/>
</dbReference>